<evidence type="ECO:0000313" key="4">
    <source>
        <dbReference type="Proteomes" id="UP000004080"/>
    </source>
</evidence>
<keyword evidence="3" id="KW-0378">Hydrolase</keyword>
<dbReference type="InterPro" id="IPR029058">
    <property type="entry name" value="AB_hydrolase_fold"/>
</dbReference>
<evidence type="ECO:0000313" key="3">
    <source>
        <dbReference type="EMBL" id="EIT86721.1"/>
    </source>
</evidence>
<proteinExistence type="predicted"/>
<dbReference type="InterPro" id="IPR050266">
    <property type="entry name" value="AB_hydrolase_sf"/>
</dbReference>
<accession>I8J4L7</accession>
<name>I8J4L7_9BACL</name>
<dbReference type="PANTHER" id="PTHR43798:SF28">
    <property type="entry name" value="AB HYDROLASE-1 DOMAIN-CONTAINING PROTEIN"/>
    <property type="match status" value="1"/>
</dbReference>
<dbReference type="RefSeq" id="WP_007200916.1">
    <property type="nucleotide sequence ID" value="NZ_AKKV01000020.1"/>
</dbReference>
<dbReference type="Pfam" id="PF00561">
    <property type="entry name" value="Abhydrolase_1"/>
    <property type="match status" value="2"/>
</dbReference>
<sequence length="288" mass="32534">MKKALLLTSVSLLSLTSCSDSSKDLSNVKNVVEQRLHTEDQMMEIDGQSIYFKKIGQKKPPLLMIHGYGGSSDGFQKIYPGLSQSFTIIAVDVLGFGRSSKPLNFYYSFPNQANLYYKLMRKLGYKQFTLLGHSMGGEIALNATYLYPHAIKKLILTDATGAESLTKGASSPKPQLDSSLASVGRPTPYKEEAVKNNRKDEAHLKELHQQWPRRLRIAAAEMKTPTLIIWGRKDKSVPYQDGETFHELLPNSTLRIIENGEHAPFRQEPEEYLDQVQQFLKLPKKERS</sequence>
<reference evidence="3 4" key="1">
    <citation type="journal article" date="2012" name="J. Bacteriol.">
        <title>Genome of Bacillus macauensis ZFHKF-1, a Long-Chain-Forming Bacterium.</title>
        <authorList>
            <person name="Cai L."/>
            <person name="Zhang T."/>
        </authorList>
    </citation>
    <scope>NUCLEOTIDE SEQUENCE [LARGE SCALE GENOMIC DNA]</scope>
    <source>
        <strain evidence="3 4">ZFHKF-1</strain>
    </source>
</reference>
<comment type="caution">
    <text evidence="3">The sequence shown here is derived from an EMBL/GenBank/DDBJ whole genome shotgun (WGS) entry which is preliminary data.</text>
</comment>
<dbReference type="GO" id="GO:0016787">
    <property type="term" value="F:hydrolase activity"/>
    <property type="evidence" value="ECO:0007669"/>
    <property type="project" value="UniProtKB-KW"/>
</dbReference>
<feature type="region of interest" description="Disordered" evidence="1">
    <location>
        <begin position="165"/>
        <end position="185"/>
    </location>
</feature>
<gene>
    <name evidence="3" type="ORF">A374_04084</name>
</gene>
<dbReference type="SUPFAM" id="SSF53474">
    <property type="entry name" value="alpha/beta-Hydrolases"/>
    <property type="match status" value="1"/>
</dbReference>
<feature type="domain" description="AB hydrolase-1" evidence="2">
    <location>
        <begin position="207"/>
        <end position="266"/>
    </location>
</feature>
<evidence type="ECO:0000256" key="1">
    <source>
        <dbReference type="SAM" id="MobiDB-lite"/>
    </source>
</evidence>
<protein>
    <submittedName>
        <fullName evidence="3">Alpha/beta hydrolase fold protein</fullName>
    </submittedName>
</protein>
<dbReference type="AlphaFoldDB" id="I8J4L7"/>
<dbReference type="Gene3D" id="3.40.50.1820">
    <property type="entry name" value="alpha/beta hydrolase"/>
    <property type="match status" value="1"/>
</dbReference>
<dbReference type="PATRIC" id="fig|1196324.3.peg.829"/>
<dbReference type="OrthoDB" id="9808398at2"/>
<dbReference type="PANTHER" id="PTHR43798">
    <property type="entry name" value="MONOACYLGLYCEROL LIPASE"/>
    <property type="match status" value="1"/>
</dbReference>
<dbReference type="GO" id="GO:0016020">
    <property type="term" value="C:membrane"/>
    <property type="evidence" value="ECO:0007669"/>
    <property type="project" value="TreeGrafter"/>
</dbReference>
<feature type="compositionally biased region" description="Polar residues" evidence="1">
    <location>
        <begin position="167"/>
        <end position="181"/>
    </location>
</feature>
<keyword evidence="4" id="KW-1185">Reference proteome</keyword>
<dbReference type="EMBL" id="AKKV01000020">
    <property type="protein sequence ID" value="EIT86721.1"/>
    <property type="molecule type" value="Genomic_DNA"/>
</dbReference>
<evidence type="ECO:0000259" key="2">
    <source>
        <dbReference type="Pfam" id="PF00561"/>
    </source>
</evidence>
<dbReference type="InterPro" id="IPR000073">
    <property type="entry name" value="AB_hydrolase_1"/>
</dbReference>
<dbReference type="eggNOG" id="COG2267">
    <property type="taxonomic scope" value="Bacteria"/>
</dbReference>
<feature type="domain" description="AB hydrolase-1" evidence="2">
    <location>
        <begin position="60"/>
        <end position="159"/>
    </location>
</feature>
<organism evidence="3 4">
    <name type="scientific">Fictibacillus macauensis ZFHKF-1</name>
    <dbReference type="NCBI Taxonomy" id="1196324"/>
    <lineage>
        <taxon>Bacteria</taxon>
        <taxon>Bacillati</taxon>
        <taxon>Bacillota</taxon>
        <taxon>Bacilli</taxon>
        <taxon>Bacillales</taxon>
        <taxon>Fictibacillaceae</taxon>
        <taxon>Fictibacillus</taxon>
    </lineage>
</organism>
<dbReference type="PRINTS" id="PR00111">
    <property type="entry name" value="ABHYDROLASE"/>
</dbReference>
<dbReference type="Proteomes" id="UP000004080">
    <property type="component" value="Unassembled WGS sequence"/>
</dbReference>
<dbReference type="STRING" id="1196324.A374_04084"/>
<dbReference type="PROSITE" id="PS51257">
    <property type="entry name" value="PROKAR_LIPOPROTEIN"/>
    <property type="match status" value="1"/>
</dbReference>